<evidence type="ECO:0000313" key="1">
    <source>
        <dbReference type="EMBL" id="GAJ14780.1"/>
    </source>
</evidence>
<protein>
    <submittedName>
        <fullName evidence="1">Uncharacterized protein</fullName>
    </submittedName>
</protein>
<feature type="non-terminal residue" evidence="1">
    <location>
        <position position="1"/>
    </location>
</feature>
<dbReference type="Gene3D" id="2.60.120.590">
    <property type="entry name" value="Alpha-ketoglutarate-dependent dioxygenase AlkB-like"/>
    <property type="match status" value="1"/>
</dbReference>
<sequence length="199" mass="22878">NAALSGTGKTTADLFNELNDIAWDSKYWDKKKKKVLNKLARANNCFADYAQKANIDEGKGSIHNFKDLPLLSIIRKTLYEMFGHKVKLFIAEGNRYEDGGEKKHGIGWHGDAERRIVACIRLMADEGETMPMHFQYFWQWKQIGKRLIMPLDAGDLYVMSEEAVGTEWLKKSLEIIPRHSTGAKKYTKDKVPKSRKKKK</sequence>
<dbReference type="InterPro" id="IPR037151">
    <property type="entry name" value="AlkB-like_sf"/>
</dbReference>
<comment type="caution">
    <text evidence="1">The sequence shown here is derived from an EMBL/GenBank/DDBJ whole genome shotgun (WGS) entry which is preliminary data.</text>
</comment>
<reference evidence="1" key="1">
    <citation type="journal article" date="2014" name="Front. Microbiol.">
        <title>High frequency of phylogenetically diverse reductive dehalogenase-homologous genes in deep subseafloor sedimentary metagenomes.</title>
        <authorList>
            <person name="Kawai M."/>
            <person name="Futagami T."/>
            <person name="Toyoda A."/>
            <person name="Takaki Y."/>
            <person name="Nishi S."/>
            <person name="Hori S."/>
            <person name="Arai W."/>
            <person name="Tsubouchi T."/>
            <person name="Morono Y."/>
            <person name="Uchiyama I."/>
            <person name="Ito T."/>
            <person name="Fujiyama A."/>
            <person name="Inagaki F."/>
            <person name="Takami H."/>
        </authorList>
    </citation>
    <scope>NUCLEOTIDE SEQUENCE</scope>
    <source>
        <strain evidence="1">Expedition CK06-06</strain>
    </source>
</reference>
<dbReference type="EMBL" id="BARW01029953">
    <property type="protein sequence ID" value="GAJ14780.1"/>
    <property type="molecule type" value="Genomic_DNA"/>
</dbReference>
<name>X1VVP1_9ZZZZ</name>
<accession>X1VVP1</accession>
<dbReference type="AlphaFoldDB" id="X1VVP1"/>
<proteinExistence type="predicted"/>
<organism evidence="1">
    <name type="scientific">marine sediment metagenome</name>
    <dbReference type="NCBI Taxonomy" id="412755"/>
    <lineage>
        <taxon>unclassified sequences</taxon>
        <taxon>metagenomes</taxon>
        <taxon>ecological metagenomes</taxon>
    </lineage>
</organism>
<gene>
    <name evidence="1" type="ORF">S12H4_48008</name>
</gene>